<keyword evidence="1" id="KW-0175">Coiled coil</keyword>
<feature type="coiled-coil region" evidence="1">
    <location>
        <begin position="89"/>
        <end position="123"/>
    </location>
</feature>
<evidence type="ECO:0000313" key="4">
    <source>
        <dbReference type="Proteomes" id="UP001497512"/>
    </source>
</evidence>
<name>A0ABP0U8L8_9BRYO</name>
<evidence type="ECO:0000259" key="2">
    <source>
        <dbReference type="Pfam" id="PF16561"/>
    </source>
</evidence>
<dbReference type="PANTHER" id="PTHR47342:SF1">
    <property type="entry name" value="PROTEIN PTST, CHLOROPLASTIC"/>
    <property type="match status" value="1"/>
</dbReference>
<evidence type="ECO:0000256" key="1">
    <source>
        <dbReference type="SAM" id="Coils"/>
    </source>
</evidence>
<dbReference type="InterPro" id="IPR014756">
    <property type="entry name" value="Ig_E-set"/>
</dbReference>
<accession>A0ABP0U8L8</accession>
<dbReference type="Gene3D" id="2.60.40.10">
    <property type="entry name" value="Immunoglobulins"/>
    <property type="match status" value="1"/>
</dbReference>
<evidence type="ECO:0000313" key="3">
    <source>
        <dbReference type="EMBL" id="CAK9215645.1"/>
    </source>
</evidence>
<dbReference type="Proteomes" id="UP001497512">
    <property type="component" value="Chromosome 2"/>
</dbReference>
<dbReference type="InterPro" id="IPR013783">
    <property type="entry name" value="Ig-like_fold"/>
</dbReference>
<feature type="domain" description="AMP-activated protein kinase glycogen-binding" evidence="2">
    <location>
        <begin position="188"/>
        <end position="267"/>
    </location>
</feature>
<proteinExistence type="predicted"/>
<dbReference type="InterPro" id="IPR032640">
    <property type="entry name" value="AMPK1_CBM"/>
</dbReference>
<keyword evidence="4" id="KW-1185">Reference proteome</keyword>
<sequence length="268" mass="31003">MEADRKIEGGFIHFSTVRSWPLHFGSLGHSTFSRPWNSHCNLDMKRRQHSATVNYSEEERTETGGMLPTQQMRGRERRGLALIRESDIRSKLVRKLSDANQQIRQLKKEVQEKDDKMFRCRSELASMELELQVLVNIAQEIAKEGGKPGTPKINGRYIHSHLAYRLEEMQKLIFARIKDVDMVRTREVDIAYYGMAEDVRVMGSFDGWTYGEQMSPESTSMYTRFTSTIKLRPGRYEIKFLVDGEWQLSSELPMSGEGVTMNNLLIVD</sequence>
<organism evidence="3 4">
    <name type="scientific">Sphagnum troendelagicum</name>
    <dbReference type="NCBI Taxonomy" id="128251"/>
    <lineage>
        <taxon>Eukaryota</taxon>
        <taxon>Viridiplantae</taxon>
        <taxon>Streptophyta</taxon>
        <taxon>Embryophyta</taxon>
        <taxon>Bryophyta</taxon>
        <taxon>Sphagnophytina</taxon>
        <taxon>Sphagnopsida</taxon>
        <taxon>Sphagnales</taxon>
        <taxon>Sphagnaceae</taxon>
        <taxon>Sphagnum</taxon>
    </lineage>
</organism>
<reference evidence="3" key="1">
    <citation type="submission" date="2024-02" db="EMBL/GenBank/DDBJ databases">
        <authorList>
            <consortium name="ELIXIR-Norway"/>
            <consortium name="Elixir Norway"/>
        </authorList>
    </citation>
    <scope>NUCLEOTIDE SEQUENCE</scope>
</reference>
<dbReference type="CDD" id="cd02859">
    <property type="entry name" value="E_set_AMPKbeta_like_N"/>
    <property type="match status" value="1"/>
</dbReference>
<dbReference type="PANTHER" id="PTHR47342">
    <property type="entry name" value="PROTEIN PTST, CHLOROPLASTIC"/>
    <property type="match status" value="1"/>
</dbReference>
<dbReference type="SUPFAM" id="SSF81296">
    <property type="entry name" value="E set domains"/>
    <property type="match status" value="1"/>
</dbReference>
<dbReference type="EMBL" id="OZ019894">
    <property type="protein sequence ID" value="CAK9215645.1"/>
    <property type="molecule type" value="Genomic_DNA"/>
</dbReference>
<dbReference type="Pfam" id="PF16561">
    <property type="entry name" value="AMPK1_CBM"/>
    <property type="match status" value="1"/>
</dbReference>
<gene>
    <name evidence="3" type="ORF">CSSPTR1EN2_LOCUS12835</name>
</gene>
<protein>
    <recommendedName>
        <fullName evidence="2">AMP-activated protein kinase glycogen-binding domain-containing protein</fullName>
    </recommendedName>
</protein>